<evidence type="ECO:0000313" key="1">
    <source>
        <dbReference type="EMBL" id="PID55660.1"/>
    </source>
</evidence>
<name>A0A2G6E0T7_9BACT</name>
<dbReference type="Proteomes" id="UP000229740">
    <property type="component" value="Unassembled WGS sequence"/>
</dbReference>
<sequence>MLGSGLILASSLSRRRDVS</sequence>
<comment type="caution">
    <text evidence="1">The sequence shown here is derived from an EMBL/GenBank/DDBJ whole genome shotgun (WGS) entry which is preliminary data.</text>
</comment>
<protein>
    <submittedName>
        <fullName evidence="1">Uncharacterized protein</fullName>
    </submittedName>
</protein>
<accession>A0A2G6E0T7</accession>
<gene>
    <name evidence="1" type="ORF">CSB45_14925</name>
</gene>
<dbReference type="AlphaFoldDB" id="A0A2G6E0T7"/>
<organism evidence="1 2">
    <name type="scientific">candidate division KSB3 bacterium</name>
    <dbReference type="NCBI Taxonomy" id="2044937"/>
    <lineage>
        <taxon>Bacteria</taxon>
        <taxon>candidate division KSB3</taxon>
    </lineage>
</organism>
<dbReference type="EMBL" id="PDPS01000052">
    <property type="protein sequence ID" value="PID55660.1"/>
    <property type="molecule type" value="Genomic_DNA"/>
</dbReference>
<evidence type="ECO:0000313" key="2">
    <source>
        <dbReference type="Proteomes" id="UP000229740"/>
    </source>
</evidence>
<reference evidence="1 2" key="1">
    <citation type="submission" date="2017-10" db="EMBL/GenBank/DDBJ databases">
        <title>Novel microbial diversity and functional potential in the marine mammal oral microbiome.</title>
        <authorList>
            <person name="Dudek N.K."/>
            <person name="Sun C.L."/>
            <person name="Burstein D."/>
            <person name="Kantor R.S."/>
            <person name="Aliaga Goltsman D.S."/>
            <person name="Bik E.M."/>
            <person name="Thomas B.C."/>
            <person name="Banfield J.F."/>
            <person name="Relman D.A."/>
        </authorList>
    </citation>
    <scope>NUCLEOTIDE SEQUENCE [LARGE SCALE GENOMIC DNA]</scope>
    <source>
        <strain evidence="1">DOLZORAL124_49_17</strain>
    </source>
</reference>
<proteinExistence type="predicted"/>